<keyword evidence="3" id="KW-1185">Reference proteome</keyword>
<organism evidence="2 3">
    <name type="scientific">Bosea vestrisii</name>
    <dbReference type="NCBI Taxonomy" id="151416"/>
    <lineage>
        <taxon>Bacteria</taxon>
        <taxon>Pseudomonadati</taxon>
        <taxon>Pseudomonadota</taxon>
        <taxon>Alphaproteobacteria</taxon>
        <taxon>Hyphomicrobiales</taxon>
        <taxon>Boseaceae</taxon>
        <taxon>Bosea</taxon>
    </lineage>
</organism>
<evidence type="ECO:0000313" key="3">
    <source>
        <dbReference type="Proteomes" id="UP001596104"/>
    </source>
</evidence>
<sequence length="67" mass="7698">MTEKRLYLKAGEGRIVRRQEDGELWPAEGDWAERTRFIRRRLDDGDLVEAEPPKKPKPPAGEPPAKS</sequence>
<dbReference type="EMBL" id="JBHSLV010000019">
    <property type="protein sequence ID" value="MFC5393154.1"/>
    <property type="molecule type" value="Genomic_DNA"/>
</dbReference>
<feature type="region of interest" description="Disordered" evidence="1">
    <location>
        <begin position="42"/>
        <end position="67"/>
    </location>
</feature>
<gene>
    <name evidence="2" type="ORF">ACFPPC_10965</name>
</gene>
<dbReference type="Proteomes" id="UP001596104">
    <property type="component" value="Unassembled WGS sequence"/>
</dbReference>
<accession>A0ABW0HD16</accession>
<dbReference type="RefSeq" id="WP_377008108.1">
    <property type="nucleotide sequence ID" value="NZ_JBHSLV010000019.1"/>
</dbReference>
<evidence type="ECO:0000256" key="1">
    <source>
        <dbReference type="SAM" id="MobiDB-lite"/>
    </source>
</evidence>
<reference evidence="3" key="1">
    <citation type="journal article" date="2019" name="Int. J. Syst. Evol. Microbiol.">
        <title>The Global Catalogue of Microorganisms (GCM) 10K type strain sequencing project: providing services to taxonomists for standard genome sequencing and annotation.</title>
        <authorList>
            <consortium name="The Broad Institute Genomics Platform"/>
            <consortium name="The Broad Institute Genome Sequencing Center for Infectious Disease"/>
            <person name="Wu L."/>
            <person name="Ma J."/>
        </authorList>
    </citation>
    <scope>NUCLEOTIDE SEQUENCE [LARGE SCALE GENOMIC DNA]</scope>
    <source>
        <strain evidence="3">CGMCC 1.16326</strain>
    </source>
</reference>
<proteinExistence type="predicted"/>
<name>A0ABW0HD16_9HYPH</name>
<dbReference type="Pfam" id="PF10948">
    <property type="entry name" value="DUF2635"/>
    <property type="match status" value="1"/>
</dbReference>
<evidence type="ECO:0000313" key="2">
    <source>
        <dbReference type="EMBL" id="MFC5393154.1"/>
    </source>
</evidence>
<comment type="caution">
    <text evidence="2">The sequence shown here is derived from an EMBL/GenBank/DDBJ whole genome shotgun (WGS) entry which is preliminary data.</text>
</comment>
<feature type="compositionally biased region" description="Pro residues" evidence="1">
    <location>
        <begin position="58"/>
        <end position="67"/>
    </location>
</feature>
<protein>
    <submittedName>
        <fullName evidence="2">DUF2635 domain-containing protein</fullName>
    </submittedName>
</protein>
<dbReference type="InterPro" id="IPR024400">
    <property type="entry name" value="DUF2635"/>
</dbReference>